<gene>
    <name evidence="1" type="ORF">SAMN05880501_10784</name>
</gene>
<accession>A0A285SWJ3</accession>
<dbReference type="OrthoDB" id="9780343at2"/>
<evidence type="ECO:0000313" key="2">
    <source>
        <dbReference type="Proteomes" id="UP000219636"/>
    </source>
</evidence>
<dbReference type="Pfam" id="PF09986">
    <property type="entry name" value="DUF2225"/>
    <property type="match status" value="1"/>
</dbReference>
<proteinExistence type="predicted"/>
<reference evidence="2" key="1">
    <citation type="submission" date="2017-08" db="EMBL/GenBank/DDBJ databases">
        <authorList>
            <person name="Varghese N."/>
            <person name="Submissions S."/>
        </authorList>
    </citation>
    <scope>NUCLEOTIDE SEQUENCE [LARGE SCALE GENOMIC DNA]</scope>
    <source>
        <strain evidence="2">JC22</strain>
    </source>
</reference>
<sequence length="234" mass="27131">MEVSPFYEKKIECLCCKKTFSTFKIRTKSIKVEHTDTDFCPTYSDSAVNALYYNVFVCEHCGFSFTEDFTKYFAPGIRESIHEEISSKWVPRSFCGERSVVVAIESYKLAYVCGVYKKEKSVSLAGLALRIAWLYRSLKNEEQEQRFIKMARDHYLTSFSTEDYAGTQMSGTRVMYMVAELSRRIGDLDNATRFFSKVIENQRVGGEAKLIEMAKEQWQIVKEEREKAREIASN</sequence>
<dbReference type="InterPro" id="IPR018708">
    <property type="entry name" value="DUF2225"/>
</dbReference>
<organism evidence="1 2">
    <name type="scientific">Ureibacillus xyleni</name>
    <dbReference type="NCBI Taxonomy" id="614648"/>
    <lineage>
        <taxon>Bacteria</taxon>
        <taxon>Bacillati</taxon>
        <taxon>Bacillota</taxon>
        <taxon>Bacilli</taxon>
        <taxon>Bacillales</taxon>
        <taxon>Caryophanaceae</taxon>
        <taxon>Ureibacillus</taxon>
    </lineage>
</organism>
<dbReference type="RefSeq" id="WP_097073818.1">
    <property type="nucleotide sequence ID" value="NZ_OBMQ01000007.1"/>
</dbReference>
<dbReference type="AlphaFoldDB" id="A0A285SWJ3"/>
<dbReference type="Proteomes" id="UP000219636">
    <property type="component" value="Unassembled WGS sequence"/>
</dbReference>
<evidence type="ECO:0000313" key="1">
    <source>
        <dbReference type="EMBL" id="SOC12985.1"/>
    </source>
</evidence>
<protein>
    <recommendedName>
        <fullName evidence="3">DUF2225 domain-containing protein</fullName>
    </recommendedName>
</protein>
<keyword evidence="2" id="KW-1185">Reference proteome</keyword>
<name>A0A285SWJ3_9BACL</name>
<evidence type="ECO:0008006" key="3">
    <source>
        <dbReference type="Google" id="ProtNLM"/>
    </source>
</evidence>
<dbReference type="EMBL" id="OBMQ01000007">
    <property type="protein sequence ID" value="SOC12985.1"/>
    <property type="molecule type" value="Genomic_DNA"/>
</dbReference>